<sequence>MLRNYQIKPPEITGFTTVQQVEDKKSKRACINTKGKEHVLI</sequence>
<proteinExistence type="predicted"/>
<dbReference type="KEGG" id="mmaz:MmTuc01_0552"/>
<dbReference type="BioCyc" id="MMAZ1236903:G139K-523-MONOMER"/>
<dbReference type="AlphaFoldDB" id="M1P6H1"/>
<evidence type="ECO:0000313" key="2">
    <source>
        <dbReference type="Proteomes" id="UP000011718"/>
    </source>
</evidence>
<reference evidence="1 2" key="1">
    <citation type="journal article" date="2013" name="Genome Announc.">
        <title>Complete Genome of a Methanosarcina mazei Strain Isolated from Sediment Samples from an Amazonian Flooded Area.</title>
        <authorList>
            <person name="Assis das Gracas D."/>
            <person name="Thiago Juca Ramos R."/>
            <person name="Vieira Araujo A.C."/>
            <person name="Zahlouth R."/>
            <person name="Ribeiro Carneiro A."/>
            <person name="Souza Lopes T."/>
            <person name="Azevedo Barauna R."/>
            <person name="Azevedo V."/>
            <person name="Cruz Schneider M.P."/>
            <person name="Pellizari V.H."/>
            <person name="Silva A."/>
        </authorList>
    </citation>
    <scope>NUCLEOTIDE SEQUENCE [LARGE SCALE GENOMIC DNA]</scope>
    <source>
        <strain evidence="1 2">Tuc01</strain>
    </source>
</reference>
<organism evidence="1 2">
    <name type="scientific">Methanosarcina mazei Tuc01</name>
    <dbReference type="NCBI Taxonomy" id="1236903"/>
    <lineage>
        <taxon>Archaea</taxon>
        <taxon>Methanobacteriati</taxon>
        <taxon>Methanobacteriota</taxon>
        <taxon>Stenosarchaea group</taxon>
        <taxon>Methanomicrobia</taxon>
        <taxon>Methanosarcinales</taxon>
        <taxon>Methanosarcinaceae</taxon>
        <taxon>Methanosarcina</taxon>
    </lineage>
</organism>
<evidence type="ECO:0000313" key="1">
    <source>
        <dbReference type="EMBL" id="AGF95972.1"/>
    </source>
</evidence>
<dbReference type="Proteomes" id="UP000011718">
    <property type="component" value="Chromosome"/>
</dbReference>
<gene>
    <name evidence="1" type="ORF">MmTuc01_0552</name>
</gene>
<dbReference type="HOGENOM" id="CLU_3263792_0_0_2"/>
<dbReference type="EMBL" id="CP004144">
    <property type="protein sequence ID" value="AGF95972.1"/>
    <property type="molecule type" value="Genomic_DNA"/>
</dbReference>
<protein>
    <submittedName>
        <fullName evidence="1">Uncharacterized protein</fullName>
    </submittedName>
</protein>
<name>M1P6H1_METMZ</name>
<accession>M1P6H1</accession>